<feature type="binding site" evidence="5">
    <location>
        <position position="86"/>
    </location>
    <ligand>
        <name>FAD</name>
        <dbReference type="ChEBI" id="CHEBI:57692"/>
    </ligand>
</feature>
<evidence type="ECO:0000313" key="8">
    <source>
        <dbReference type="Proteomes" id="UP000217276"/>
    </source>
</evidence>
<feature type="binding site" evidence="5">
    <location>
        <position position="330"/>
    </location>
    <ligand>
        <name>FAD</name>
        <dbReference type="ChEBI" id="CHEBI:57692"/>
    </ligand>
</feature>
<gene>
    <name evidence="7" type="ORF">CGC53_10395</name>
</gene>
<dbReference type="InterPro" id="IPR022890">
    <property type="entry name" value="Fd--NADP_Rdtase_type_2"/>
</dbReference>
<evidence type="ECO:0000256" key="4">
    <source>
        <dbReference type="ARBA" id="ARBA00023002"/>
    </source>
</evidence>
<dbReference type="InterPro" id="IPR036188">
    <property type="entry name" value="FAD/NAD-bd_sf"/>
</dbReference>
<keyword evidence="4 5" id="KW-0560">Oxidoreductase</keyword>
<accession>A0A250FC93</accession>
<comment type="subunit">
    <text evidence="5">Homodimer.</text>
</comment>
<keyword evidence="8" id="KW-1185">Reference proteome</keyword>
<dbReference type="EMBL" id="CP022384">
    <property type="protein sequence ID" value="ATA82721.1"/>
    <property type="molecule type" value="Genomic_DNA"/>
</dbReference>
<protein>
    <recommendedName>
        <fullName evidence="5">Ferredoxin--NADP reductase</fullName>
        <shortName evidence="5">FNR</shortName>
        <shortName evidence="5">Fd-NADP(+) reductase</shortName>
        <ecNumber evidence="5">1.18.1.2</ecNumber>
    </recommendedName>
</protein>
<evidence type="ECO:0000256" key="5">
    <source>
        <dbReference type="HAMAP-Rule" id="MF_01685"/>
    </source>
</evidence>
<dbReference type="GO" id="GO:0004324">
    <property type="term" value="F:ferredoxin-NADP+ reductase activity"/>
    <property type="evidence" value="ECO:0007669"/>
    <property type="project" value="UniProtKB-UniRule"/>
</dbReference>
<evidence type="ECO:0000256" key="3">
    <source>
        <dbReference type="ARBA" id="ARBA00022857"/>
    </source>
</evidence>
<keyword evidence="3 5" id="KW-0521">NADP</keyword>
<evidence type="ECO:0000256" key="1">
    <source>
        <dbReference type="ARBA" id="ARBA00022630"/>
    </source>
</evidence>
<feature type="binding site" evidence="5">
    <location>
        <position position="289"/>
    </location>
    <ligand>
        <name>FAD</name>
        <dbReference type="ChEBI" id="CHEBI:57692"/>
    </ligand>
</feature>
<feature type="binding site" evidence="5">
    <location>
        <position position="41"/>
    </location>
    <ligand>
        <name>FAD</name>
        <dbReference type="ChEBI" id="CHEBI:57692"/>
    </ligand>
</feature>
<comment type="similarity">
    <text evidence="5">Belongs to the ferredoxin--NADP reductase type 2 family.</text>
</comment>
<dbReference type="RefSeq" id="WP_095914699.1">
    <property type="nucleotide sequence ID" value="NZ_CAURCF010000015.1"/>
</dbReference>
<evidence type="ECO:0000313" key="7">
    <source>
        <dbReference type="EMBL" id="ATA82721.1"/>
    </source>
</evidence>
<organism evidence="7 8">
    <name type="scientific">Capnocytophaga leadbetteri</name>
    <dbReference type="NCBI Taxonomy" id="327575"/>
    <lineage>
        <taxon>Bacteria</taxon>
        <taxon>Pseudomonadati</taxon>
        <taxon>Bacteroidota</taxon>
        <taxon>Flavobacteriia</taxon>
        <taxon>Flavobacteriales</taxon>
        <taxon>Flavobacteriaceae</taxon>
        <taxon>Capnocytophaga</taxon>
    </lineage>
</organism>
<dbReference type="InterPro" id="IPR023753">
    <property type="entry name" value="FAD/NAD-binding_dom"/>
</dbReference>
<evidence type="ECO:0000256" key="2">
    <source>
        <dbReference type="ARBA" id="ARBA00022827"/>
    </source>
</evidence>
<dbReference type="Proteomes" id="UP000217276">
    <property type="component" value="Chromosome"/>
</dbReference>
<feature type="domain" description="FAD/NAD(P)-binding" evidence="6">
    <location>
        <begin position="5"/>
        <end position="294"/>
    </location>
</feature>
<dbReference type="InterPro" id="IPR050097">
    <property type="entry name" value="Ferredoxin-NADP_redctase_2"/>
</dbReference>
<evidence type="ECO:0000259" key="6">
    <source>
        <dbReference type="Pfam" id="PF07992"/>
    </source>
</evidence>
<feature type="binding site" evidence="5">
    <location>
        <position position="46"/>
    </location>
    <ligand>
        <name>FAD</name>
        <dbReference type="ChEBI" id="CHEBI:57692"/>
    </ligand>
</feature>
<reference evidence="8" key="1">
    <citation type="submission" date="2017-06" db="EMBL/GenBank/DDBJ databases">
        <title>Capnocytophaga spp. assemblies.</title>
        <authorList>
            <person name="Gulvik C.A."/>
        </authorList>
    </citation>
    <scope>NUCLEOTIDE SEQUENCE [LARGE SCALE GENOMIC DNA]</scope>
    <source>
        <strain evidence="8">H6253</strain>
    </source>
</reference>
<dbReference type="AlphaFoldDB" id="A0A250FC93"/>
<proteinExistence type="inferred from homology"/>
<feature type="binding site" evidence="5">
    <location>
        <position position="14"/>
    </location>
    <ligand>
        <name>FAD</name>
        <dbReference type="ChEBI" id="CHEBI:57692"/>
    </ligand>
</feature>
<feature type="binding site" evidence="5">
    <location>
        <position position="33"/>
    </location>
    <ligand>
        <name>FAD</name>
        <dbReference type="ChEBI" id="CHEBI:57692"/>
    </ligand>
</feature>
<keyword evidence="2 5" id="KW-0274">FAD</keyword>
<dbReference type="PANTHER" id="PTHR48105">
    <property type="entry name" value="THIOREDOXIN REDUCTASE 1-RELATED-RELATED"/>
    <property type="match status" value="1"/>
</dbReference>
<dbReference type="KEGG" id="clk:CGC53_10395"/>
<dbReference type="GO" id="GO:0050660">
    <property type="term" value="F:flavin adenine dinucleotide binding"/>
    <property type="evidence" value="ECO:0007669"/>
    <property type="project" value="UniProtKB-UniRule"/>
</dbReference>
<comment type="catalytic activity">
    <reaction evidence="5">
        <text>2 reduced [2Fe-2S]-[ferredoxin] + NADP(+) + H(+) = 2 oxidized [2Fe-2S]-[ferredoxin] + NADPH</text>
        <dbReference type="Rhea" id="RHEA:20125"/>
        <dbReference type="Rhea" id="RHEA-COMP:10000"/>
        <dbReference type="Rhea" id="RHEA-COMP:10001"/>
        <dbReference type="ChEBI" id="CHEBI:15378"/>
        <dbReference type="ChEBI" id="CHEBI:33737"/>
        <dbReference type="ChEBI" id="CHEBI:33738"/>
        <dbReference type="ChEBI" id="CHEBI:57783"/>
        <dbReference type="ChEBI" id="CHEBI:58349"/>
        <dbReference type="EC" id="1.18.1.2"/>
    </reaction>
</comment>
<name>A0A250FC93_9FLAO</name>
<dbReference type="PRINTS" id="PR00469">
    <property type="entry name" value="PNDRDTASEII"/>
</dbReference>
<dbReference type="PRINTS" id="PR00368">
    <property type="entry name" value="FADPNR"/>
</dbReference>
<feature type="binding site" evidence="5">
    <location>
        <position position="121"/>
    </location>
    <ligand>
        <name>FAD</name>
        <dbReference type="ChEBI" id="CHEBI:57692"/>
    </ligand>
</feature>
<dbReference type="EC" id="1.18.1.2" evidence="5"/>
<sequence length="353" mass="38349">MKETDIIIIGAGPTGLFAVFEAGLLRLKCHLIDTLPQVGGQLTELYPKKPIFDIPGYPSVGALELVDNLMEQIKQYQPEFTLGETAMTLTKNDDGTFIVTTDAGTQVKGKAVAIAGGLGTFEPRKPELENIAQYEGKGVAYFVKNPESYAGKHVVIAGGGDSALDWSIYLAEKVNTASVTLVHRRNEFRGALDSVEKVKTLKAAGKINLKTPYEVVGLVGENQLEKVVLEQEGGNKEELVADAFIPLFGLTPKLGPIATWGVEIEKNAVKVNNALDYQTCIEGVYAIGDVNTYPGKLKLILCGFHEATLMCQSVYNRIYPNKKYVLKYTTVVGIDGFDGTRKEAEKAVIKSID</sequence>
<dbReference type="HAMAP" id="MF_01685">
    <property type="entry name" value="FENR2"/>
    <property type="match status" value="1"/>
</dbReference>
<dbReference type="SUPFAM" id="SSF51905">
    <property type="entry name" value="FAD/NAD(P)-binding domain"/>
    <property type="match status" value="1"/>
</dbReference>
<dbReference type="Gene3D" id="3.50.50.60">
    <property type="entry name" value="FAD/NAD(P)-binding domain"/>
    <property type="match status" value="2"/>
</dbReference>
<dbReference type="Pfam" id="PF07992">
    <property type="entry name" value="Pyr_redox_2"/>
    <property type="match status" value="1"/>
</dbReference>
<keyword evidence="1 5" id="KW-0285">Flavoprotein</keyword>
<comment type="cofactor">
    <cofactor evidence="5">
        <name>FAD</name>
        <dbReference type="ChEBI" id="CHEBI:57692"/>
    </cofactor>
    <text evidence="5">Binds 1 FAD per subunit.</text>
</comment>
<dbReference type="GO" id="GO:0050661">
    <property type="term" value="F:NADP binding"/>
    <property type="evidence" value="ECO:0007669"/>
    <property type="project" value="UniProtKB-UniRule"/>
</dbReference>